<comment type="function">
    <text evidence="6">Binds to the catalytic subunit of the cyclin dependent kinases and is essential for their biological function.</text>
</comment>
<comment type="caution">
    <text evidence="8">The sequence shown here is derived from an EMBL/GenBank/DDBJ whole genome shotgun (WGS) entry which is preliminary data.</text>
</comment>
<evidence type="ECO:0000256" key="1">
    <source>
        <dbReference type="ARBA" id="ARBA00007782"/>
    </source>
</evidence>
<dbReference type="GO" id="GO:0051301">
    <property type="term" value="P:cell division"/>
    <property type="evidence" value="ECO:0007669"/>
    <property type="project" value="UniProtKB-UniRule"/>
</dbReference>
<dbReference type="EMBL" id="JYDP01000007">
    <property type="protein sequence ID" value="KRZ17325.1"/>
    <property type="molecule type" value="Genomic_DNA"/>
</dbReference>
<dbReference type="PRINTS" id="PR00296">
    <property type="entry name" value="CYCLINKINASE"/>
</dbReference>
<dbReference type="PANTHER" id="PTHR23415">
    <property type="entry name" value="CYCLIN-DEPENDENT KINASES REGULATORY SUBUNIT/60S RIBOSOME SUBUNIT BIOGENESIS PROTEIN NIP7"/>
    <property type="match status" value="1"/>
</dbReference>
<evidence type="ECO:0000313" key="8">
    <source>
        <dbReference type="EMBL" id="KRZ17325.1"/>
    </source>
</evidence>
<dbReference type="InterPro" id="IPR000789">
    <property type="entry name" value="Cyclin-dep_kinase_reg-sub"/>
</dbReference>
<dbReference type="InterPro" id="IPR036858">
    <property type="entry name" value="Cyclin-dep_kinase_reg-sub_sf"/>
</dbReference>
<keyword evidence="2 6" id="KW-0132">Cell division</keyword>
<evidence type="ECO:0000256" key="5">
    <source>
        <dbReference type="ARBA" id="ARBA00068939"/>
    </source>
</evidence>
<sequence length="135" mass="16057">MTLVLNLKCISAAFSYLKKDKCLLRCAQCFCTCSSNMVSREIYYSEKYEDERGYEYRHVHLPKSLARLVPRGRLMTETEWRRIGIQQSRGWEHYMIFNPEPHVILFRRKKVLEPVNKKGDENMPPNEIPNEEISK</sequence>
<gene>
    <name evidence="8" type="primary">Cks30A</name>
    <name evidence="8" type="ORF">T11_8320</name>
</gene>
<dbReference type="FunFam" id="3.30.170.10:FF:000001">
    <property type="entry name" value="Cyclin-dependent kinases regulatory subunit"/>
    <property type="match status" value="1"/>
</dbReference>
<proteinExistence type="inferred from homology"/>
<keyword evidence="9" id="KW-1185">Reference proteome</keyword>
<dbReference type="SMART" id="SM01084">
    <property type="entry name" value="CKS"/>
    <property type="match status" value="1"/>
</dbReference>
<keyword evidence="8" id="KW-0418">Kinase</keyword>
<organism evidence="8 9">
    <name type="scientific">Trichinella zimbabwensis</name>
    <dbReference type="NCBI Taxonomy" id="268475"/>
    <lineage>
        <taxon>Eukaryota</taxon>
        <taxon>Metazoa</taxon>
        <taxon>Ecdysozoa</taxon>
        <taxon>Nematoda</taxon>
        <taxon>Enoplea</taxon>
        <taxon>Dorylaimia</taxon>
        <taxon>Trichinellida</taxon>
        <taxon>Trichinellidae</taxon>
        <taxon>Trichinella</taxon>
    </lineage>
</organism>
<feature type="region of interest" description="Disordered" evidence="7">
    <location>
        <begin position="116"/>
        <end position="135"/>
    </location>
</feature>
<evidence type="ECO:0000256" key="3">
    <source>
        <dbReference type="ARBA" id="ARBA00023306"/>
    </source>
</evidence>
<evidence type="ECO:0000313" key="9">
    <source>
        <dbReference type="Proteomes" id="UP000055024"/>
    </source>
</evidence>
<reference evidence="8 9" key="1">
    <citation type="submission" date="2015-01" db="EMBL/GenBank/DDBJ databases">
        <title>Evolution of Trichinella species and genotypes.</title>
        <authorList>
            <person name="Korhonen P.K."/>
            <person name="Edoardo P."/>
            <person name="Giuseppe L.R."/>
            <person name="Gasser R.B."/>
        </authorList>
    </citation>
    <scope>NUCLEOTIDE SEQUENCE [LARGE SCALE GENOMIC DNA]</scope>
    <source>
        <strain evidence="8">ISS1029</strain>
    </source>
</reference>
<keyword evidence="3 6" id="KW-0131">Cell cycle</keyword>
<dbReference type="Proteomes" id="UP000055024">
    <property type="component" value="Unassembled WGS sequence"/>
</dbReference>
<dbReference type="OrthoDB" id="440676at2759"/>
<protein>
    <recommendedName>
        <fullName evidence="5 6">Cyclin-dependent kinases regulatory subunit</fullName>
    </recommendedName>
</protein>
<evidence type="ECO:0000256" key="6">
    <source>
        <dbReference type="RuleBase" id="RU311113"/>
    </source>
</evidence>
<dbReference type="Pfam" id="PF01111">
    <property type="entry name" value="CKS"/>
    <property type="match status" value="1"/>
</dbReference>
<evidence type="ECO:0000256" key="2">
    <source>
        <dbReference type="ARBA" id="ARBA00022618"/>
    </source>
</evidence>
<accession>A0A0V1I393</accession>
<keyword evidence="8" id="KW-0808">Transferase</keyword>
<dbReference type="SUPFAM" id="SSF55637">
    <property type="entry name" value="Cell cycle regulatory proteins"/>
    <property type="match status" value="1"/>
</dbReference>
<comment type="subunit">
    <text evidence="4">Forms a homohexamer that can probably bind six kinase subunits. Interacts with cdk-1.</text>
</comment>
<dbReference type="GO" id="GO:0016538">
    <property type="term" value="F:cyclin-dependent protein serine/threonine kinase regulator activity"/>
    <property type="evidence" value="ECO:0007669"/>
    <property type="project" value="InterPro"/>
</dbReference>
<comment type="similarity">
    <text evidence="1 6">Belongs to the CKS family.</text>
</comment>
<evidence type="ECO:0000256" key="4">
    <source>
        <dbReference type="ARBA" id="ARBA00066120"/>
    </source>
</evidence>
<dbReference type="AlphaFoldDB" id="A0A0V1I393"/>
<dbReference type="Gene3D" id="3.30.170.10">
    <property type="entry name" value="Cyclin-dependent kinase, regulatory subunit"/>
    <property type="match status" value="1"/>
</dbReference>
<name>A0A0V1I393_9BILA</name>
<evidence type="ECO:0000256" key="7">
    <source>
        <dbReference type="SAM" id="MobiDB-lite"/>
    </source>
</evidence>
<dbReference type="GO" id="GO:0016301">
    <property type="term" value="F:kinase activity"/>
    <property type="evidence" value="ECO:0007669"/>
    <property type="project" value="UniProtKB-KW"/>
</dbReference>
<dbReference type="STRING" id="268475.A0A0V1I393"/>